<feature type="non-terminal residue" evidence="2">
    <location>
        <position position="298"/>
    </location>
</feature>
<sequence length="298" mass="31734">MGQHQNLELIREETMIESIMAGMESGEYFSQLQLQSPQLSQASFSMQSPSQQQQQQQHSGQLTTPMLTPSSMNGQFDYSPATSTLAVSTPLLASQTQTVFDMSAGAGAGVGVTSAMGTTPTVPSSTLLPSSMDGATSYNGYPAFSSTANPLFSSPPAISSSATFSPSGTFSPTMSNMPSYFTSQPQQPNHQQQQFFPNGTLLSPGTALKSSSQATNDTPIVQDGGDSMFMASTPGVSVWDTYSMTNPTPSMEVLIQQQQHQQFQLSGDLSSQVHQVYQQQQQQDQLQGPPLNSVGGIN</sequence>
<accession>A0A9P6ISE5</accession>
<feature type="compositionally biased region" description="Polar residues" evidence="1">
    <location>
        <begin position="200"/>
        <end position="219"/>
    </location>
</feature>
<organism evidence="2 3">
    <name type="scientific">Modicella reniformis</name>
    <dbReference type="NCBI Taxonomy" id="1440133"/>
    <lineage>
        <taxon>Eukaryota</taxon>
        <taxon>Fungi</taxon>
        <taxon>Fungi incertae sedis</taxon>
        <taxon>Mucoromycota</taxon>
        <taxon>Mortierellomycotina</taxon>
        <taxon>Mortierellomycetes</taxon>
        <taxon>Mortierellales</taxon>
        <taxon>Mortierellaceae</taxon>
        <taxon>Modicella</taxon>
    </lineage>
</organism>
<feature type="compositionally biased region" description="Low complexity" evidence="1">
    <location>
        <begin position="184"/>
        <end position="198"/>
    </location>
</feature>
<reference evidence="2" key="1">
    <citation type="journal article" date="2020" name="Fungal Divers.">
        <title>Resolving the Mortierellaceae phylogeny through synthesis of multi-gene phylogenetics and phylogenomics.</title>
        <authorList>
            <person name="Vandepol N."/>
            <person name="Liber J."/>
            <person name="Desiro A."/>
            <person name="Na H."/>
            <person name="Kennedy M."/>
            <person name="Barry K."/>
            <person name="Grigoriev I.V."/>
            <person name="Miller A.N."/>
            <person name="O'Donnell K."/>
            <person name="Stajich J.E."/>
            <person name="Bonito G."/>
        </authorList>
    </citation>
    <scope>NUCLEOTIDE SEQUENCE</scope>
    <source>
        <strain evidence="2">MES-2147</strain>
    </source>
</reference>
<feature type="region of interest" description="Disordered" evidence="1">
    <location>
        <begin position="40"/>
        <end position="69"/>
    </location>
</feature>
<dbReference type="OrthoDB" id="10629936at2759"/>
<feature type="compositionally biased region" description="Low complexity" evidence="1">
    <location>
        <begin position="40"/>
        <end position="61"/>
    </location>
</feature>
<gene>
    <name evidence="2" type="ORF">BGZ65_010187</name>
</gene>
<name>A0A9P6ISE5_9FUNG</name>
<dbReference type="EMBL" id="JAAAHW010007869">
    <property type="protein sequence ID" value="KAF9945994.1"/>
    <property type="molecule type" value="Genomic_DNA"/>
</dbReference>
<evidence type="ECO:0000256" key="1">
    <source>
        <dbReference type="SAM" id="MobiDB-lite"/>
    </source>
</evidence>
<protein>
    <submittedName>
        <fullName evidence="2">Uncharacterized protein</fullName>
    </submittedName>
</protein>
<dbReference type="AlphaFoldDB" id="A0A9P6ISE5"/>
<keyword evidence="3" id="KW-1185">Reference proteome</keyword>
<proteinExistence type="predicted"/>
<evidence type="ECO:0000313" key="3">
    <source>
        <dbReference type="Proteomes" id="UP000749646"/>
    </source>
</evidence>
<dbReference type="Proteomes" id="UP000749646">
    <property type="component" value="Unassembled WGS sequence"/>
</dbReference>
<comment type="caution">
    <text evidence="2">The sequence shown here is derived from an EMBL/GenBank/DDBJ whole genome shotgun (WGS) entry which is preliminary data.</text>
</comment>
<feature type="region of interest" description="Disordered" evidence="1">
    <location>
        <begin position="180"/>
        <end position="227"/>
    </location>
</feature>
<evidence type="ECO:0000313" key="2">
    <source>
        <dbReference type="EMBL" id="KAF9945994.1"/>
    </source>
</evidence>